<dbReference type="SUPFAM" id="SSF50494">
    <property type="entry name" value="Trypsin-like serine proteases"/>
    <property type="match status" value="1"/>
</dbReference>
<evidence type="ECO:0000256" key="15">
    <source>
        <dbReference type="ARBA" id="ARBA00049322"/>
    </source>
</evidence>
<comment type="catalytic activity">
    <reaction evidence="10">
        <text>12-octadecanoyloxy-octadecanoate + H2O = 12-hydroxyoctadecanoate + octadecanoate + H(+)</text>
        <dbReference type="Rhea" id="RHEA:52080"/>
        <dbReference type="ChEBI" id="CHEBI:15377"/>
        <dbReference type="ChEBI" id="CHEBI:15378"/>
        <dbReference type="ChEBI" id="CHEBI:25629"/>
        <dbReference type="ChEBI" id="CHEBI:84201"/>
        <dbReference type="ChEBI" id="CHEBI:136330"/>
    </reaction>
    <physiologicalReaction direction="left-to-right" evidence="10">
        <dbReference type="Rhea" id="RHEA:52081"/>
    </physiologicalReaction>
</comment>
<comment type="catalytic activity">
    <reaction evidence="8">
        <text>13-octadecanoyloxy-octadecanoate + H2O = 13-hydroxy-octadecanoate + octadecanoate + H(+)</text>
        <dbReference type="Rhea" id="RHEA:52084"/>
        <dbReference type="ChEBI" id="CHEBI:15377"/>
        <dbReference type="ChEBI" id="CHEBI:15378"/>
        <dbReference type="ChEBI" id="CHEBI:25629"/>
        <dbReference type="ChEBI" id="CHEBI:136304"/>
        <dbReference type="ChEBI" id="CHEBI:136335"/>
    </reaction>
    <physiologicalReaction direction="left-to-right" evidence="8">
        <dbReference type="Rhea" id="RHEA:52085"/>
    </physiologicalReaction>
</comment>
<dbReference type="Gene3D" id="2.40.10.10">
    <property type="entry name" value="Trypsin-like serine proteases"/>
    <property type="match status" value="1"/>
</dbReference>
<comment type="catalytic activity">
    <reaction evidence="14">
        <text>13-(9Z-octadecenoyloxy)-octadecanoate + H2O = 13-hydroxy-octadecanoate + (9Z)-octadecenoate + H(+)</text>
        <dbReference type="Rhea" id="RHEA:52064"/>
        <dbReference type="ChEBI" id="CHEBI:15377"/>
        <dbReference type="ChEBI" id="CHEBI:15378"/>
        <dbReference type="ChEBI" id="CHEBI:30823"/>
        <dbReference type="ChEBI" id="CHEBI:136303"/>
        <dbReference type="ChEBI" id="CHEBI:136304"/>
    </reaction>
    <physiologicalReaction direction="left-to-right" evidence="14">
        <dbReference type="Rhea" id="RHEA:52065"/>
    </physiologicalReaction>
</comment>
<comment type="catalytic activity">
    <reaction evidence="15">
        <text>13-(9Z-hexadecenoyloxy)-octadecanoate + H2O = 13-hydroxy-octadecanoate + (9Z)-hexadecenoate + H(+)</text>
        <dbReference type="Rhea" id="RHEA:52076"/>
        <dbReference type="ChEBI" id="CHEBI:15377"/>
        <dbReference type="ChEBI" id="CHEBI:15378"/>
        <dbReference type="ChEBI" id="CHEBI:32372"/>
        <dbReference type="ChEBI" id="CHEBI:136304"/>
        <dbReference type="ChEBI" id="CHEBI:136315"/>
    </reaction>
    <physiologicalReaction direction="left-to-right" evidence="15">
        <dbReference type="Rhea" id="RHEA:52077"/>
    </physiologicalReaction>
</comment>
<keyword evidence="4 17" id="KW-0812">Transmembrane</keyword>
<dbReference type="Proteomes" id="UP000494256">
    <property type="component" value="Unassembled WGS sequence"/>
</dbReference>
<dbReference type="InterPro" id="IPR001314">
    <property type="entry name" value="Peptidase_S1A"/>
</dbReference>
<dbReference type="PANTHER" id="PTHR24260:SF147">
    <property type="entry name" value="EG:BACR7A4.3 PROTEIN-RELATED"/>
    <property type="match status" value="1"/>
</dbReference>
<comment type="catalytic activity">
    <reaction evidence="1">
        <text>9-(9Z-hexadecenoyloxy)-octadecanoate + H2O = (9Z)-hexadecenoate + 9-hydroxy-octadecanoate + H(+)</text>
        <dbReference type="Rhea" id="RHEA:52068"/>
        <dbReference type="ChEBI" id="CHEBI:15377"/>
        <dbReference type="ChEBI" id="CHEBI:15378"/>
        <dbReference type="ChEBI" id="CHEBI:32372"/>
        <dbReference type="ChEBI" id="CHEBI:136286"/>
        <dbReference type="ChEBI" id="CHEBI:136309"/>
    </reaction>
    <physiologicalReaction direction="left-to-right" evidence="1">
        <dbReference type="Rhea" id="RHEA:52069"/>
    </physiologicalReaction>
</comment>
<comment type="catalytic activity">
    <reaction evidence="7">
        <text>12-hexadecanoyloxy-octadecanoate + H2O = 12-hydroxyoctadecanoate + hexadecanoate + H(+)</text>
        <dbReference type="Rhea" id="RHEA:52056"/>
        <dbReference type="ChEBI" id="CHEBI:7896"/>
        <dbReference type="ChEBI" id="CHEBI:15377"/>
        <dbReference type="ChEBI" id="CHEBI:15378"/>
        <dbReference type="ChEBI" id="CHEBI:83677"/>
        <dbReference type="ChEBI" id="CHEBI:84201"/>
    </reaction>
    <physiologicalReaction direction="left-to-right" evidence="7">
        <dbReference type="Rhea" id="RHEA:52057"/>
    </physiologicalReaction>
</comment>
<gene>
    <name evidence="19" type="ORF">APLA_LOCUS12246</name>
</gene>
<dbReference type="InterPro" id="IPR043504">
    <property type="entry name" value="Peptidase_S1_PA_chymotrypsin"/>
</dbReference>
<sequence>MASLLLAIDFNSFADPDIQMYQKIRFKLITAWFNLFTFIYFPICFYCDWRNLREEHEMKHVKVLNQLRYLCFTSFLLPATADAHRPGGVTICARWLAGAGCEKPKIDFGDILFWRVWNSHRELIAPLSVYAVVPFWTQHSMHTVSLIIVLIDLVLVKRERPKNSILNIGILSCFLLTYILVCVQSFLKGEYIYPGLKLFTGHKFLVLVIYFIVENFFYYTSAPCAWQERKGTCVSIYKCLSAIIDAKNKDPPPMCSYEEGQIPSVCCTDCNLIKDIRNLVFDKRLGIHPKPKEKSQYYCLKMLHELDFPCKRRTNVSYYKVTTQQDYYNCSTLRRLTKNRKNFYTRYTWKEELTHLAMLGYGTTESGLQWLCGGSLISEHFVLTAAHCTHNPYFGIVSHIGLGERTGSFEHWHQYRVSNIFIYPKFKAPFMYHDIALLRSEIKILFHFWVVPGCLPHDSDLKNSTAMATAIGNYTTPRSNLLGSYYVQLERFSTNDCKLLYPPSRELPHGFNETTQICYGYKNRLNMPCGTDGGAPLQRAHAKYPCGFSIIGITSFERSCRYKVGFGLYTNVSYYNSWIESVVWP</sequence>
<comment type="catalytic activity">
    <reaction evidence="16">
        <text>12-(9Z-hexadecenoyloxy)-octadecanoate + H2O = 12-hydroxyoctadecanoate + (9Z)-hexadecenoate + H(+)</text>
        <dbReference type="Rhea" id="RHEA:52072"/>
        <dbReference type="ChEBI" id="CHEBI:15377"/>
        <dbReference type="ChEBI" id="CHEBI:15378"/>
        <dbReference type="ChEBI" id="CHEBI:32372"/>
        <dbReference type="ChEBI" id="CHEBI:84201"/>
        <dbReference type="ChEBI" id="CHEBI:136312"/>
    </reaction>
    <physiologicalReaction direction="left-to-right" evidence="16">
        <dbReference type="Rhea" id="RHEA:52073"/>
    </physiologicalReaction>
</comment>
<keyword evidence="6 17" id="KW-0472">Membrane</keyword>
<comment type="subcellular location">
    <subcellularLocation>
        <location evidence="2">Endomembrane system</location>
        <topology evidence="2">Multi-pass membrane protein</topology>
    </subcellularLocation>
</comment>
<evidence type="ECO:0000256" key="9">
    <source>
        <dbReference type="ARBA" id="ARBA00047863"/>
    </source>
</evidence>
<comment type="catalytic activity">
    <reaction evidence="13">
        <text>9-octadecanoyloxy-octadecanoate + H2O = 9-hydroxy-octadecanoate + octadecanoate + H(+)</text>
        <dbReference type="Rhea" id="RHEA:52096"/>
        <dbReference type="ChEBI" id="CHEBI:15377"/>
        <dbReference type="ChEBI" id="CHEBI:15378"/>
        <dbReference type="ChEBI" id="CHEBI:25629"/>
        <dbReference type="ChEBI" id="CHEBI:136286"/>
        <dbReference type="ChEBI" id="CHEBI:136373"/>
    </reaction>
    <physiologicalReaction direction="left-to-right" evidence="13">
        <dbReference type="Rhea" id="RHEA:52097"/>
    </physiologicalReaction>
</comment>
<proteinExistence type="inferred from homology"/>
<reference evidence="19 20" key="1">
    <citation type="submission" date="2020-04" db="EMBL/GenBank/DDBJ databases">
        <authorList>
            <person name="Wallbank WR R."/>
            <person name="Pardo Diaz C."/>
            <person name="Kozak K."/>
            <person name="Martin S."/>
            <person name="Jiggins C."/>
            <person name="Moest M."/>
            <person name="Warren A I."/>
            <person name="Byers J.R.P. K."/>
            <person name="Montejo-Kovacevich G."/>
            <person name="Yen C E."/>
        </authorList>
    </citation>
    <scope>NUCLEOTIDE SEQUENCE [LARGE SCALE GENOMIC DNA]</scope>
</reference>
<evidence type="ECO:0000256" key="13">
    <source>
        <dbReference type="ARBA" id="ARBA00049221"/>
    </source>
</evidence>
<keyword evidence="5 17" id="KW-1133">Transmembrane helix</keyword>
<evidence type="ECO:0000256" key="14">
    <source>
        <dbReference type="ARBA" id="ARBA00049296"/>
    </source>
</evidence>
<dbReference type="CDD" id="cd00190">
    <property type="entry name" value="Tryp_SPc"/>
    <property type="match status" value="1"/>
</dbReference>
<dbReference type="AlphaFoldDB" id="A0A8S1ASX4"/>
<dbReference type="InterPro" id="IPR009003">
    <property type="entry name" value="Peptidase_S1_PA"/>
</dbReference>
<dbReference type="PROSITE" id="PS50240">
    <property type="entry name" value="TRYPSIN_DOM"/>
    <property type="match status" value="1"/>
</dbReference>
<evidence type="ECO:0000256" key="3">
    <source>
        <dbReference type="ARBA" id="ARBA00009300"/>
    </source>
</evidence>
<organism evidence="19 20">
    <name type="scientific">Arctia plantaginis</name>
    <name type="common">Wood tiger moth</name>
    <name type="synonym">Phalaena plantaginis</name>
    <dbReference type="NCBI Taxonomy" id="874455"/>
    <lineage>
        <taxon>Eukaryota</taxon>
        <taxon>Metazoa</taxon>
        <taxon>Ecdysozoa</taxon>
        <taxon>Arthropoda</taxon>
        <taxon>Hexapoda</taxon>
        <taxon>Insecta</taxon>
        <taxon>Pterygota</taxon>
        <taxon>Neoptera</taxon>
        <taxon>Endopterygota</taxon>
        <taxon>Lepidoptera</taxon>
        <taxon>Glossata</taxon>
        <taxon>Ditrysia</taxon>
        <taxon>Noctuoidea</taxon>
        <taxon>Erebidae</taxon>
        <taxon>Arctiinae</taxon>
        <taxon>Arctia</taxon>
    </lineage>
</organism>
<dbReference type="GO" id="GO:0004252">
    <property type="term" value="F:serine-type endopeptidase activity"/>
    <property type="evidence" value="ECO:0007669"/>
    <property type="project" value="InterPro"/>
</dbReference>
<evidence type="ECO:0000256" key="5">
    <source>
        <dbReference type="ARBA" id="ARBA00022989"/>
    </source>
</evidence>
<evidence type="ECO:0000313" key="19">
    <source>
        <dbReference type="EMBL" id="CAB3247957.1"/>
    </source>
</evidence>
<comment type="caution">
    <text evidence="19">The sequence shown here is derived from an EMBL/GenBank/DDBJ whole genome shotgun (WGS) entry which is preliminary data.</text>
</comment>
<feature type="transmembrane region" description="Helical" evidence="17">
    <location>
        <begin position="30"/>
        <end position="49"/>
    </location>
</feature>
<dbReference type="GO" id="GO:0006508">
    <property type="term" value="P:proteolysis"/>
    <property type="evidence" value="ECO:0007669"/>
    <property type="project" value="InterPro"/>
</dbReference>
<dbReference type="PANTHER" id="PTHR24260">
    <property type="match status" value="1"/>
</dbReference>
<protein>
    <recommendedName>
        <fullName evidence="18">Peptidase S1 domain-containing protein</fullName>
    </recommendedName>
</protein>
<dbReference type="Pfam" id="PF04750">
    <property type="entry name" value="Far-17a_AIG1"/>
    <property type="match status" value="1"/>
</dbReference>
<feature type="domain" description="Peptidase S1" evidence="18">
    <location>
        <begin position="336"/>
        <end position="584"/>
    </location>
</feature>
<comment type="catalytic activity">
    <reaction evidence="9">
        <text>9-hexadecanoyloxy-octadecanoate + H2O = 9-hydroxy-octadecanoate + hexadecanoate + H(+)</text>
        <dbReference type="Rhea" id="RHEA:52052"/>
        <dbReference type="ChEBI" id="CHEBI:7896"/>
        <dbReference type="ChEBI" id="CHEBI:15377"/>
        <dbReference type="ChEBI" id="CHEBI:15378"/>
        <dbReference type="ChEBI" id="CHEBI:83670"/>
        <dbReference type="ChEBI" id="CHEBI:136286"/>
    </reaction>
    <physiologicalReaction direction="left-to-right" evidence="9">
        <dbReference type="Rhea" id="RHEA:52053"/>
    </physiologicalReaction>
</comment>
<evidence type="ECO:0000256" key="7">
    <source>
        <dbReference type="ARBA" id="ARBA00047368"/>
    </source>
</evidence>
<evidence type="ECO:0000313" key="20">
    <source>
        <dbReference type="Proteomes" id="UP000494256"/>
    </source>
</evidence>
<feature type="transmembrane region" description="Helical" evidence="17">
    <location>
        <begin position="165"/>
        <end position="187"/>
    </location>
</feature>
<comment type="catalytic activity">
    <reaction evidence="11">
        <text>12-(9Z-octadecenoyloxy)-octadecanoate + H2O = 12-hydroxyoctadecanoate + (9Z)-octadecenoate + H(+)</text>
        <dbReference type="Rhea" id="RHEA:52060"/>
        <dbReference type="ChEBI" id="CHEBI:15377"/>
        <dbReference type="ChEBI" id="CHEBI:15378"/>
        <dbReference type="ChEBI" id="CHEBI:30823"/>
        <dbReference type="ChEBI" id="CHEBI:84201"/>
        <dbReference type="ChEBI" id="CHEBI:136302"/>
    </reaction>
    <physiologicalReaction direction="left-to-right" evidence="11">
        <dbReference type="Rhea" id="RHEA:52061"/>
    </physiologicalReaction>
</comment>
<evidence type="ECO:0000256" key="16">
    <source>
        <dbReference type="ARBA" id="ARBA00049428"/>
    </source>
</evidence>
<evidence type="ECO:0000256" key="8">
    <source>
        <dbReference type="ARBA" id="ARBA00047427"/>
    </source>
</evidence>
<dbReference type="GO" id="GO:0012505">
    <property type="term" value="C:endomembrane system"/>
    <property type="evidence" value="ECO:0007669"/>
    <property type="project" value="UniProtKB-SubCell"/>
</dbReference>
<accession>A0A8S1ASX4</accession>
<dbReference type="InterPro" id="IPR006838">
    <property type="entry name" value="ADTRP_AIG1"/>
</dbReference>
<comment type="catalytic activity">
    <reaction evidence="12">
        <text>9-(9Z-octadecenoyloxy)-octadecanoate + H2O = 9-hydroxy-octadecanoate + (9Z)-octadecenoate + H(+)</text>
        <dbReference type="Rhea" id="RHEA:52048"/>
        <dbReference type="ChEBI" id="CHEBI:15377"/>
        <dbReference type="ChEBI" id="CHEBI:15378"/>
        <dbReference type="ChEBI" id="CHEBI:30823"/>
        <dbReference type="ChEBI" id="CHEBI:136282"/>
        <dbReference type="ChEBI" id="CHEBI:136286"/>
    </reaction>
    <physiologicalReaction direction="left-to-right" evidence="12">
        <dbReference type="Rhea" id="RHEA:52049"/>
    </physiologicalReaction>
</comment>
<dbReference type="SMART" id="SM00020">
    <property type="entry name" value="Tryp_SPc"/>
    <property type="match status" value="1"/>
</dbReference>
<evidence type="ECO:0000256" key="6">
    <source>
        <dbReference type="ARBA" id="ARBA00023136"/>
    </source>
</evidence>
<evidence type="ECO:0000256" key="17">
    <source>
        <dbReference type="SAM" id="Phobius"/>
    </source>
</evidence>
<evidence type="ECO:0000259" key="18">
    <source>
        <dbReference type="PROSITE" id="PS50240"/>
    </source>
</evidence>
<dbReference type="PRINTS" id="PR00722">
    <property type="entry name" value="CHYMOTRYPSIN"/>
</dbReference>
<dbReference type="Pfam" id="PF00089">
    <property type="entry name" value="Trypsin"/>
    <property type="match status" value="1"/>
</dbReference>
<evidence type="ECO:0000256" key="2">
    <source>
        <dbReference type="ARBA" id="ARBA00004127"/>
    </source>
</evidence>
<dbReference type="InterPro" id="IPR001254">
    <property type="entry name" value="Trypsin_dom"/>
</dbReference>
<dbReference type="OrthoDB" id="37597at2759"/>
<dbReference type="InterPro" id="IPR018114">
    <property type="entry name" value="TRYPSIN_HIS"/>
</dbReference>
<evidence type="ECO:0000256" key="1">
    <source>
        <dbReference type="ARBA" id="ARBA00000923"/>
    </source>
</evidence>
<evidence type="ECO:0000256" key="12">
    <source>
        <dbReference type="ARBA" id="ARBA00048800"/>
    </source>
</evidence>
<dbReference type="PROSITE" id="PS00134">
    <property type="entry name" value="TRYPSIN_HIS"/>
    <property type="match status" value="1"/>
</dbReference>
<dbReference type="GO" id="GO:0016020">
    <property type="term" value="C:membrane"/>
    <property type="evidence" value="ECO:0007669"/>
    <property type="project" value="InterPro"/>
</dbReference>
<name>A0A8S1ASX4_ARCPL</name>
<evidence type="ECO:0000256" key="10">
    <source>
        <dbReference type="ARBA" id="ARBA00048680"/>
    </source>
</evidence>
<evidence type="ECO:0000256" key="4">
    <source>
        <dbReference type="ARBA" id="ARBA00022692"/>
    </source>
</evidence>
<dbReference type="EMBL" id="CADEBD010000337">
    <property type="protein sequence ID" value="CAB3247957.1"/>
    <property type="molecule type" value="Genomic_DNA"/>
</dbReference>
<comment type="similarity">
    <text evidence="3">Belongs to the AIG1 family.</text>
</comment>
<evidence type="ECO:0000256" key="11">
    <source>
        <dbReference type="ARBA" id="ARBA00048701"/>
    </source>
</evidence>
<dbReference type="InterPro" id="IPR051333">
    <property type="entry name" value="CLIP_Serine_Protease"/>
</dbReference>